<accession>A0A166A3C6</accession>
<reference evidence="1 2" key="1">
    <citation type="journal article" date="2016" name="Mol. Biol. Evol.">
        <title>Comparative Genomics of Early-Diverging Mushroom-Forming Fungi Provides Insights into the Origins of Lignocellulose Decay Capabilities.</title>
        <authorList>
            <person name="Nagy L.G."/>
            <person name="Riley R."/>
            <person name="Tritt A."/>
            <person name="Adam C."/>
            <person name="Daum C."/>
            <person name="Floudas D."/>
            <person name="Sun H."/>
            <person name="Yadav J.S."/>
            <person name="Pangilinan J."/>
            <person name="Larsson K.H."/>
            <person name="Matsuura K."/>
            <person name="Barry K."/>
            <person name="Labutti K."/>
            <person name="Kuo R."/>
            <person name="Ohm R.A."/>
            <person name="Bhattacharya S.S."/>
            <person name="Shirouzu T."/>
            <person name="Yoshinaga Y."/>
            <person name="Martin F.M."/>
            <person name="Grigoriev I.V."/>
            <person name="Hibbett D.S."/>
        </authorList>
    </citation>
    <scope>NUCLEOTIDE SEQUENCE [LARGE SCALE GENOMIC DNA]</scope>
    <source>
        <strain evidence="1 2">HHB10207 ss-3</strain>
    </source>
</reference>
<sequence length="90" mass="10052">MRLFDVLPLPPSFPLSLSFFPVLSLSLSIHSFTPCVQRFLHSSIRFSALLQHSLFSPFLRSSFFAFAHYTLIFSSYSSPSTLIYGAGLSA</sequence>
<dbReference type="Proteomes" id="UP000076798">
    <property type="component" value="Unassembled WGS sequence"/>
</dbReference>
<keyword evidence="2" id="KW-1185">Reference proteome</keyword>
<dbReference type="EMBL" id="KV428160">
    <property type="protein sequence ID" value="KZT34919.1"/>
    <property type="molecule type" value="Genomic_DNA"/>
</dbReference>
<protein>
    <submittedName>
        <fullName evidence="1">Uncharacterized protein</fullName>
    </submittedName>
</protein>
<gene>
    <name evidence="1" type="ORF">SISSUDRAFT_1009334</name>
</gene>
<name>A0A166A3C6_9AGAM</name>
<proteinExistence type="predicted"/>
<dbReference type="AlphaFoldDB" id="A0A166A3C6"/>
<evidence type="ECO:0000313" key="2">
    <source>
        <dbReference type="Proteomes" id="UP000076798"/>
    </source>
</evidence>
<organism evidence="1 2">
    <name type="scientific">Sistotremastrum suecicum HHB10207 ss-3</name>
    <dbReference type="NCBI Taxonomy" id="1314776"/>
    <lineage>
        <taxon>Eukaryota</taxon>
        <taxon>Fungi</taxon>
        <taxon>Dikarya</taxon>
        <taxon>Basidiomycota</taxon>
        <taxon>Agaricomycotina</taxon>
        <taxon>Agaricomycetes</taxon>
        <taxon>Sistotremastrales</taxon>
        <taxon>Sistotremastraceae</taxon>
        <taxon>Sistotremastrum</taxon>
    </lineage>
</organism>
<evidence type="ECO:0000313" key="1">
    <source>
        <dbReference type="EMBL" id="KZT34919.1"/>
    </source>
</evidence>